<evidence type="ECO:0000313" key="2">
    <source>
        <dbReference type="Proteomes" id="UP000006906"/>
    </source>
</evidence>
<dbReference type="eggNOG" id="ENOG502SEZX">
    <property type="taxonomic scope" value="Eukaryota"/>
</dbReference>
<dbReference type="AlphaFoldDB" id="A8IX64"/>
<accession>A8IX64</accession>
<dbReference type="PaxDb" id="3055-EDP03200"/>
<reference evidence="1 2" key="1">
    <citation type="journal article" date="2007" name="Science">
        <title>The Chlamydomonas genome reveals the evolution of key animal and plant functions.</title>
        <authorList>
            <person name="Merchant S.S."/>
            <person name="Prochnik S.E."/>
            <person name="Vallon O."/>
            <person name="Harris E.H."/>
            <person name="Karpowicz S.J."/>
            <person name="Witman G.B."/>
            <person name="Terry A."/>
            <person name="Salamov A."/>
            <person name="Fritz-Laylin L.K."/>
            <person name="Marechal-Drouard L."/>
            <person name="Marshall W.F."/>
            <person name="Qu L.H."/>
            <person name="Nelson D.R."/>
            <person name="Sanderfoot A.A."/>
            <person name="Spalding M.H."/>
            <person name="Kapitonov V.V."/>
            <person name="Ren Q."/>
            <person name="Ferris P."/>
            <person name="Lindquist E."/>
            <person name="Shapiro H."/>
            <person name="Lucas S.M."/>
            <person name="Grimwood J."/>
            <person name="Schmutz J."/>
            <person name="Cardol P."/>
            <person name="Cerutti H."/>
            <person name="Chanfreau G."/>
            <person name="Chen C.L."/>
            <person name="Cognat V."/>
            <person name="Croft M.T."/>
            <person name="Dent R."/>
            <person name="Dutcher S."/>
            <person name="Fernandez E."/>
            <person name="Fukuzawa H."/>
            <person name="Gonzalez-Ballester D."/>
            <person name="Gonzalez-Halphen D."/>
            <person name="Hallmann A."/>
            <person name="Hanikenne M."/>
            <person name="Hippler M."/>
            <person name="Inwood W."/>
            <person name="Jabbari K."/>
            <person name="Kalanon M."/>
            <person name="Kuras R."/>
            <person name="Lefebvre P.A."/>
            <person name="Lemaire S.D."/>
            <person name="Lobanov A.V."/>
            <person name="Lohr M."/>
            <person name="Manuell A."/>
            <person name="Meier I."/>
            <person name="Mets L."/>
            <person name="Mittag M."/>
            <person name="Mittelmeier T."/>
            <person name="Moroney J.V."/>
            <person name="Moseley J."/>
            <person name="Napoli C."/>
            <person name="Nedelcu A.M."/>
            <person name="Niyogi K."/>
            <person name="Novoselov S.V."/>
            <person name="Paulsen I.T."/>
            <person name="Pazour G."/>
            <person name="Purton S."/>
            <person name="Ral J.P."/>
            <person name="Riano-Pachon D.M."/>
            <person name="Riekhof W."/>
            <person name="Rymarquis L."/>
            <person name="Schroda M."/>
            <person name="Stern D."/>
            <person name="Umen J."/>
            <person name="Willows R."/>
            <person name="Wilson N."/>
            <person name="Zimmer S.L."/>
            <person name="Allmer J."/>
            <person name="Balk J."/>
            <person name="Bisova K."/>
            <person name="Chen C.J."/>
            <person name="Elias M."/>
            <person name="Gendler K."/>
            <person name="Hauser C."/>
            <person name="Lamb M.R."/>
            <person name="Ledford H."/>
            <person name="Long J.C."/>
            <person name="Minagawa J."/>
            <person name="Page M.D."/>
            <person name="Pan J."/>
            <person name="Pootakham W."/>
            <person name="Roje S."/>
            <person name="Rose A."/>
            <person name="Stahlberg E."/>
            <person name="Terauchi A.M."/>
            <person name="Yang P."/>
            <person name="Ball S."/>
            <person name="Bowler C."/>
            <person name="Dieckmann C.L."/>
            <person name="Gladyshev V.N."/>
            <person name="Green P."/>
            <person name="Jorgensen R."/>
            <person name="Mayfield S."/>
            <person name="Mueller-Roeber B."/>
            <person name="Rajamani S."/>
            <person name="Sayre R.T."/>
            <person name="Brokstein P."/>
            <person name="Dubchak I."/>
            <person name="Goodstein D."/>
            <person name="Hornick L."/>
            <person name="Huang Y.W."/>
            <person name="Jhaveri J."/>
            <person name="Luo Y."/>
            <person name="Martinez D."/>
            <person name="Ngau W.C."/>
            <person name="Otillar B."/>
            <person name="Poliakov A."/>
            <person name="Porter A."/>
            <person name="Szajkowski L."/>
            <person name="Werner G."/>
            <person name="Zhou K."/>
            <person name="Grigoriev I.V."/>
            <person name="Rokhsar D.S."/>
            <person name="Grossman A.R."/>
        </authorList>
    </citation>
    <scope>NUCLEOTIDE SEQUENCE [LARGE SCALE GENOMIC DNA]</scope>
    <source>
        <strain evidence="2">CC-503</strain>
    </source>
</reference>
<dbReference type="KEGG" id="cre:CHLRE_03g207100v5"/>
<gene>
    <name evidence="1" type="ORF">CHLRE_03g207100v5</name>
</gene>
<name>A8IX64_CHLRE</name>
<dbReference type="OrthoDB" id="4412445at2759"/>
<proteinExistence type="predicted"/>
<dbReference type="HOGENOM" id="CLU_2305399_0_0_1"/>
<dbReference type="PANTHER" id="PTHR34673">
    <property type="entry name" value="COLD-REGULATED PROTEIN"/>
    <property type="match status" value="1"/>
</dbReference>
<evidence type="ECO:0000313" key="1">
    <source>
        <dbReference type="EMBL" id="PNW85748.1"/>
    </source>
</evidence>
<organism evidence="1 2">
    <name type="scientific">Chlamydomonas reinhardtii</name>
    <name type="common">Chlamydomonas smithii</name>
    <dbReference type="NCBI Taxonomy" id="3055"/>
    <lineage>
        <taxon>Eukaryota</taxon>
        <taxon>Viridiplantae</taxon>
        <taxon>Chlorophyta</taxon>
        <taxon>core chlorophytes</taxon>
        <taxon>Chlorophyceae</taxon>
        <taxon>CS clade</taxon>
        <taxon>Chlamydomonadales</taxon>
        <taxon>Chlamydomonadaceae</taxon>
        <taxon>Chlamydomonas</taxon>
    </lineage>
</organism>
<protein>
    <submittedName>
        <fullName evidence="1">Uncharacterized protein</fullName>
    </submittedName>
</protein>
<dbReference type="PANTHER" id="PTHR34673:SF1">
    <property type="entry name" value="COLD-REGULATED PROTEIN"/>
    <property type="match status" value="1"/>
</dbReference>
<dbReference type="EMBL" id="CM008964">
    <property type="protein sequence ID" value="PNW85748.1"/>
    <property type="molecule type" value="Genomic_DNA"/>
</dbReference>
<dbReference type="GeneID" id="5718832"/>
<dbReference type="Proteomes" id="UP000006906">
    <property type="component" value="Chromosome 3"/>
</dbReference>
<dbReference type="Gramene" id="PNW85748">
    <property type="protein sequence ID" value="PNW85748"/>
    <property type="gene ID" value="CHLRE_03g207100v5"/>
</dbReference>
<dbReference type="RefSeq" id="XP_001693174.1">
    <property type="nucleotide sequence ID" value="XM_001693122.2"/>
</dbReference>
<keyword evidence="2" id="KW-1185">Reference proteome</keyword>
<dbReference type="InParanoid" id="A8IX64"/>
<sequence>MATANPLHAHRYAPAAAPAQQVVTVTHTHMTATSAPLCFECGSANPCHCKMFGPLLGFVVGVCVATVAYPIGGCLWCVNRPTSTRLLAAPADIYHLTNATIPI</sequence>